<keyword evidence="1" id="KW-0472">Membrane</keyword>
<proteinExistence type="predicted"/>
<feature type="transmembrane region" description="Helical" evidence="1">
    <location>
        <begin position="26"/>
        <end position="46"/>
    </location>
</feature>
<keyword evidence="1" id="KW-0812">Transmembrane</keyword>
<reference evidence="3 4" key="1">
    <citation type="journal article" date="2018" name="Microb. Genom.">
        <title>Deciphering the unexplored Leptospira diversity from soils uncovers genomic evolution to virulence.</title>
        <authorList>
            <person name="Thibeaux R."/>
            <person name="Iraola G."/>
            <person name="Ferres I."/>
            <person name="Bierque E."/>
            <person name="Girault D."/>
            <person name="Soupe-Gilbert M.E."/>
            <person name="Picardeau M."/>
            <person name="Goarant C."/>
        </authorList>
    </citation>
    <scope>NUCLEOTIDE SEQUENCE [LARGE SCALE GENOMIC DNA]</scope>
    <source>
        <strain evidence="3 4">ATI7-C-A5</strain>
    </source>
</reference>
<dbReference type="GO" id="GO:0009103">
    <property type="term" value="P:lipopolysaccharide biosynthetic process"/>
    <property type="evidence" value="ECO:0007669"/>
    <property type="project" value="TreeGrafter"/>
</dbReference>
<feature type="transmembrane region" description="Helical" evidence="1">
    <location>
        <begin position="265"/>
        <end position="284"/>
    </location>
</feature>
<feature type="transmembrane region" description="Helical" evidence="1">
    <location>
        <begin position="198"/>
        <end position="216"/>
    </location>
</feature>
<dbReference type="Proteomes" id="UP000232122">
    <property type="component" value="Unassembled WGS sequence"/>
</dbReference>
<keyword evidence="3" id="KW-0808">Transferase</keyword>
<keyword evidence="1" id="KW-1133">Transmembrane helix</keyword>
<dbReference type="GO" id="GO:0016020">
    <property type="term" value="C:membrane"/>
    <property type="evidence" value="ECO:0007669"/>
    <property type="project" value="TreeGrafter"/>
</dbReference>
<organism evidence="3 4">
    <name type="scientific">Leptospira ellisii</name>
    <dbReference type="NCBI Taxonomy" id="2023197"/>
    <lineage>
        <taxon>Bacteria</taxon>
        <taxon>Pseudomonadati</taxon>
        <taxon>Spirochaetota</taxon>
        <taxon>Spirochaetia</taxon>
        <taxon>Leptospirales</taxon>
        <taxon>Leptospiraceae</taxon>
        <taxon>Leptospira</taxon>
    </lineage>
</organism>
<evidence type="ECO:0000313" key="4">
    <source>
        <dbReference type="Proteomes" id="UP000232122"/>
    </source>
</evidence>
<protein>
    <submittedName>
        <fullName evidence="3">Acyltransferase</fullName>
        <ecNumber evidence="3">2.3.-.-</ecNumber>
    </submittedName>
</protein>
<sequence>MLYLEKIKNRIVQFFIDTLLPKDSEIGALNGLRAFAIIFVLLNHYTLALRNKIAFSESLTSIYMNLWSGVDLFFVLSGFLISKGLWEDWQKESKLDFKKFYLKRALRIFPAYYFFLSINYLIGKAMLSFSEKNNLLNEADAIRKTLSNSWGDFIFLGNYFEGLNIHTWSVSSEEQFYLIFPLLSSLVLFKNAFKVRQCILWFLYIIPLLFRFYILFSGDLISKAPYFKEIYHPFHTRFDSLLMGVIVMDLYFNKRALIDTILRKRPYRLTALAFFSACIIFSFLTNQESEFWVFHTLKYNILNIGYAGFLLFAVSDSGSLLSRFLSGRIFTPIARLSYTIYLWHFIFMGVAYKLLNFQNQDGSFLPFHGKFILTLIIVCVLSFPLYAGIELPFQKLRRRFRLNRD</sequence>
<evidence type="ECO:0000259" key="2">
    <source>
        <dbReference type="Pfam" id="PF01757"/>
    </source>
</evidence>
<feature type="transmembrane region" description="Helical" evidence="1">
    <location>
        <begin position="66"/>
        <end position="86"/>
    </location>
</feature>
<name>A0AAE4QPH6_9LEPT</name>
<dbReference type="PANTHER" id="PTHR23028:SF53">
    <property type="entry name" value="ACYL_TRANSF_3 DOMAIN-CONTAINING PROTEIN"/>
    <property type="match status" value="1"/>
</dbReference>
<dbReference type="EC" id="2.3.-.-" evidence="3"/>
<evidence type="ECO:0000256" key="1">
    <source>
        <dbReference type="SAM" id="Phobius"/>
    </source>
</evidence>
<feature type="transmembrane region" description="Helical" evidence="1">
    <location>
        <begin position="367"/>
        <end position="389"/>
    </location>
</feature>
<accession>A0AAE4QPH6</accession>
<feature type="transmembrane region" description="Helical" evidence="1">
    <location>
        <begin position="304"/>
        <end position="326"/>
    </location>
</feature>
<comment type="caution">
    <text evidence="3">The sequence shown here is derived from an EMBL/GenBank/DDBJ whole genome shotgun (WGS) entry which is preliminary data.</text>
</comment>
<dbReference type="GO" id="GO:0016747">
    <property type="term" value="F:acyltransferase activity, transferring groups other than amino-acyl groups"/>
    <property type="evidence" value="ECO:0007669"/>
    <property type="project" value="InterPro"/>
</dbReference>
<dbReference type="Pfam" id="PF01757">
    <property type="entry name" value="Acyl_transf_3"/>
    <property type="match status" value="1"/>
</dbReference>
<dbReference type="AlphaFoldDB" id="A0AAE4QPH6"/>
<dbReference type="InterPro" id="IPR002656">
    <property type="entry name" value="Acyl_transf_3_dom"/>
</dbReference>
<keyword evidence="4" id="KW-1185">Reference proteome</keyword>
<feature type="domain" description="Acyltransferase 3" evidence="2">
    <location>
        <begin position="27"/>
        <end position="385"/>
    </location>
</feature>
<feature type="transmembrane region" description="Helical" evidence="1">
    <location>
        <begin position="338"/>
        <end position="355"/>
    </location>
</feature>
<dbReference type="EMBL" id="NPEF02000012">
    <property type="protein sequence ID" value="MDV6236236.1"/>
    <property type="molecule type" value="Genomic_DNA"/>
</dbReference>
<evidence type="ECO:0000313" key="3">
    <source>
        <dbReference type="EMBL" id="MDV6236236.1"/>
    </source>
</evidence>
<dbReference type="PANTHER" id="PTHR23028">
    <property type="entry name" value="ACETYLTRANSFERASE"/>
    <property type="match status" value="1"/>
</dbReference>
<dbReference type="InterPro" id="IPR050879">
    <property type="entry name" value="Acyltransferase_3"/>
</dbReference>
<feature type="transmembrane region" description="Helical" evidence="1">
    <location>
        <begin position="236"/>
        <end position="253"/>
    </location>
</feature>
<gene>
    <name evidence="3" type="ORF">CH379_011435</name>
</gene>
<feature type="transmembrane region" description="Helical" evidence="1">
    <location>
        <begin position="176"/>
        <end position="193"/>
    </location>
</feature>
<feature type="transmembrane region" description="Helical" evidence="1">
    <location>
        <begin position="106"/>
        <end position="127"/>
    </location>
</feature>
<keyword evidence="3" id="KW-0012">Acyltransferase</keyword>